<name>A0A7W9S2X4_9HYPH</name>
<dbReference type="EMBL" id="JACHEU010000001">
    <property type="protein sequence ID" value="MBB6012374.1"/>
    <property type="molecule type" value="Genomic_DNA"/>
</dbReference>
<organism evidence="2 3">
    <name type="scientific">Aquamicrobium lusatiense</name>
    <dbReference type="NCBI Taxonomy" id="89772"/>
    <lineage>
        <taxon>Bacteria</taxon>
        <taxon>Pseudomonadati</taxon>
        <taxon>Pseudomonadota</taxon>
        <taxon>Alphaproteobacteria</taxon>
        <taxon>Hyphomicrobiales</taxon>
        <taxon>Phyllobacteriaceae</taxon>
        <taxon>Aquamicrobium</taxon>
    </lineage>
</organism>
<dbReference type="RefSeq" id="WP_183828669.1">
    <property type="nucleotide sequence ID" value="NZ_JACHEU010000001.1"/>
</dbReference>
<dbReference type="PANTHER" id="PTHR33221:SF4">
    <property type="entry name" value="HTH-TYPE TRANSCRIPTIONAL REPRESSOR NSRR"/>
    <property type="match status" value="1"/>
</dbReference>
<dbReference type="GO" id="GO:0003700">
    <property type="term" value="F:DNA-binding transcription factor activity"/>
    <property type="evidence" value="ECO:0007669"/>
    <property type="project" value="TreeGrafter"/>
</dbReference>
<proteinExistence type="predicted"/>
<dbReference type="PANTHER" id="PTHR33221">
    <property type="entry name" value="WINGED HELIX-TURN-HELIX TRANSCRIPTIONAL REGULATOR, RRF2 FAMILY"/>
    <property type="match status" value="1"/>
</dbReference>
<dbReference type="InterPro" id="IPR000944">
    <property type="entry name" value="Tscrpt_reg_Rrf2"/>
</dbReference>
<gene>
    <name evidence="2" type="ORF">HNR59_001719</name>
</gene>
<dbReference type="GO" id="GO:0003677">
    <property type="term" value="F:DNA binding"/>
    <property type="evidence" value="ECO:0007669"/>
    <property type="project" value="UniProtKB-KW"/>
</dbReference>
<dbReference type="SUPFAM" id="SSF46785">
    <property type="entry name" value="Winged helix' DNA-binding domain"/>
    <property type="match status" value="1"/>
</dbReference>
<dbReference type="Pfam" id="PF02082">
    <property type="entry name" value="Rrf2"/>
    <property type="match status" value="1"/>
</dbReference>
<dbReference type="Proteomes" id="UP000533306">
    <property type="component" value="Unassembled WGS sequence"/>
</dbReference>
<evidence type="ECO:0000313" key="2">
    <source>
        <dbReference type="EMBL" id="MBB6012374.1"/>
    </source>
</evidence>
<keyword evidence="1" id="KW-0238">DNA-binding</keyword>
<protein>
    <submittedName>
        <fullName evidence="2">Rrf2 family nitric oxide-sensitive transcriptional repressor</fullName>
    </submittedName>
</protein>
<comment type="caution">
    <text evidence="2">The sequence shown here is derived from an EMBL/GenBank/DDBJ whole genome shotgun (WGS) entry which is preliminary data.</text>
</comment>
<dbReference type="Gene3D" id="1.10.10.10">
    <property type="entry name" value="Winged helix-like DNA-binding domain superfamily/Winged helix DNA-binding domain"/>
    <property type="match status" value="1"/>
</dbReference>
<dbReference type="InterPro" id="IPR036390">
    <property type="entry name" value="WH_DNA-bd_sf"/>
</dbReference>
<dbReference type="GO" id="GO:0005829">
    <property type="term" value="C:cytosol"/>
    <property type="evidence" value="ECO:0007669"/>
    <property type="project" value="TreeGrafter"/>
</dbReference>
<dbReference type="AlphaFoldDB" id="A0A7W9S2X4"/>
<reference evidence="2 3" key="1">
    <citation type="submission" date="2020-08" db="EMBL/GenBank/DDBJ databases">
        <title>Genomic Encyclopedia of Type Strains, Phase IV (KMG-IV): sequencing the most valuable type-strain genomes for metagenomic binning, comparative biology and taxonomic classification.</title>
        <authorList>
            <person name="Goeker M."/>
        </authorList>
    </citation>
    <scope>NUCLEOTIDE SEQUENCE [LARGE SCALE GENOMIC DNA]</scope>
    <source>
        <strain evidence="2 3">DSM 11099</strain>
    </source>
</reference>
<accession>A0A7W9S2X4</accession>
<dbReference type="PROSITE" id="PS51197">
    <property type="entry name" value="HTH_RRF2_2"/>
    <property type="match status" value="1"/>
</dbReference>
<evidence type="ECO:0000313" key="3">
    <source>
        <dbReference type="Proteomes" id="UP000533306"/>
    </source>
</evidence>
<keyword evidence="3" id="KW-1185">Reference proteome</keyword>
<sequence length="172" mass="18458">MRMTRQAEIAIDVLVLCALKAGSTTPVTTQIAADHAGTTKNHAAQVVARLSRNFYLVSERGRAGGLRLGRPADEINIGAVLRLTDPVIGGVLGQDTATPAFSALRRAAWETYLSTFDGFTIADLVIHPKHSRTNCLDCDLTRLVRHGRTMSRLHDHVGCRTPFSGPDAGATA</sequence>
<evidence type="ECO:0000256" key="1">
    <source>
        <dbReference type="ARBA" id="ARBA00023125"/>
    </source>
</evidence>
<dbReference type="InterPro" id="IPR036388">
    <property type="entry name" value="WH-like_DNA-bd_sf"/>
</dbReference>